<feature type="domain" description="DNA primase/polymerase bifunctional N-terminal" evidence="2">
    <location>
        <begin position="46"/>
        <end position="225"/>
    </location>
</feature>
<sequence>MREILGRRRKLRSRRTRGSAPAACPDLTHPIDQPDQPDEPDLTGVAVAAVHRHWPVVPGARSDPAGPTGCGCPDPECALPGDHPADPGLLAATTDERMVRWWWGERPAAPVLLATGRGASAVSLPAVAAARALAALDRAGVATGPVLATRDRWALLVAPYSLPRLGELLYAKDHVPGSLRFHGEGGYLLLPPSAKDAGRVRWERPPAETPGGPALPEIGAVLDALVDTLNETGVNATDL</sequence>
<feature type="region of interest" description="Disordered" evidence="1">
    <location>
        <begin position="1"/>
        <end position="41"/>
    </location>
</feature>
<evidence type="ECO:0000256" key="1">
    <source>
        <dbReference type="SAM" id="MobiDB-lite"/>
    </source>
</evidence>
<name>A0A7Y6C9F0_9ACTN</name>
<accession>A0A7Y6C9F0</accession>
<evidence type="ECO:0000313" key="3">
    <source>
        <dbReference type="EMBL" id="NUV28822.1"/>
    </source>
</evidence>
<dbReference type="InterPro" id="IPR015330">
    <property type="entry name" value="DNA_primase/pol_bifunc_N"/>
</dbReference>
<evidence type="ECO:0000313" key="4">
    <source>
        <dbReference type="Proteomes" id="UP000540128"/>
    </source>
</evidence>
<feature type="compositionally biased region" description="Basic residues" evidence="1">
    <location>
        <begin position="7"/>
        <end position="17"/>
    </location>
</feature>
<dbReference type="Pfam" id="PF09250">
    <property type="entry name" value="Prim-Pol"/>
    <property type="match status" value="1"/>
</dbReference>
<dbReference type="RefSeq" id="WP_030696628.1">
    <property type="nucleotide sequence ID" value="NZ_JAANNT010000007.1"/>
</dbReference>
<dbReference type="AlphaFoldDB" id="A0A7Y6C9F0"/>
<evidence type="ECO:0000259" key="2">
    <source>
        <dbReference type="SMART" id="SM00943"/>
    </source>
</evidence>
<organism evidence="3 4">
    <name type="scientific">Streptomyces odorifer</name>
    <dbReference type="NCBI Taxonomy" id="53450"/>
    <lineage>
        <taxon>Bacteria</taxon>
        <taxon>Bacillati</taxon>
        <taxon>Actinomycetota</taxon>
        <taxon>Actinomycetes</taxon>
        <taxon>Kitasatosporales</taxon>
        <taxon>Streptomycetaceae</taxon>
        <taxon>Streptomyces</taxon>
        <taxon>Streptomyces albidoflavus group</taxon>
    </lineage>
</organism>
<gene>
    <name evidence="3" type="ORF">G6W59_10860</name>
</gene>
<proteinExistence type="predicted"/>
<comment type="caution">
    <text evidence="3">The sequence shown here is derived from an EMBL/GenBank/DDBJ whole genome shotgun (WGS) entry which is preliminary data.</text>
</comment>
<protein>
    <submittedName>
        <fullName evidence="3">DNA primase</fullName>
    </submittedName>
</protein>
<reference evidence="3 4" key="1">
    <citation type="submission" date="2020-03" db="EMBL/GenBank/DDBJ databases">
        <title>Complete genome sequence of sixteen Streptomyces strains facilitates identification of candidate genes involved in plant growth-promotion in grain legumes and cereals.</title>
        <authorList>
            <person name="Gopalakrishnan S."/>
            <person name="Thakur V."/>
            <person name="Saxena R."/>
            <person name="Vadlamudi S."/>
            <person name="Purohit S."/>
            <person name="Kumar V."/>
            <person name="Rathore A."/>
            <person name="Chitikineni A."/>
            <person name="Varshney R.K."/>
        </authorList>
    </citation>
    <scope>NUCLEOTIDE SEQUENCE [LARGE SCALE GENOMIC DNA]</scope>
    <source>
        <strain evidence="3 4">KAI-180</strain>
    </source>
</reference>
<dbReference type="Proteomes" id="UP000540128">
    <property type="component" value="Unassembled WGS sequence"/>
</dbReference>
<dbReference type="EMBL" id="JAANNT010000007">
    <property type="protein sequence ID" value="NUV28822.1"/>
    <property type="molecule type" value="Genomic_DNA"/>
</dbReference>
<keyword evidence="4" id="KW-1185">Reference proteome</keyword>
<dbReference type="SMART" id="SM00943">
    <property type="entry name" value="Prim-Pol"/>
    <property type="match status" value="1"/>
</dbReference>